<evidence type="ECO:0000256" key="3">
    <source>
        <dbReference type="ARBA" id="ARBA00022630"/>
    </source>
</evidence>
<dbReference type="Proteomes" id="UP000236655">
    <property type="component" value="Chromosome"/>
</dbReference>
<reference evidence="12" key="1">
    <citation type="submission" date="2017-11" db="EMBL/GenBank/DDBJ databases">
        <authorList>
            <person name="Chan K.G."/>
            <person name="Lee L.S."/>
        </authorList>
    </citation>
    <scope>NUCLEOTIDE SEQUENCE [LARGE SCALE GENOMIC DNA]</scope>
    <source>
        <strain evidence="12">DSM 100970</strain>
    </source>
</reference>
<organism evidence="11 12">
    <name type="scientific">Aquella oligotrophica</name>
    <dbReference type="NCBI Taxonomy" id="2067065"/>
    <lineage>
        <taxon>Bacteria</taxon>
        <taxon>Pseudomonadati</taxon>
        <taxon>Pseudomonadota</taxon>
        <taxon>Betaproteobacteria</taxon>
        <taxon>Neisseriales</taxon>
        <taxon>Neisseriaceae</taxon>
        <taxon>Aquella</taxon>
    </lineage>
</organism>
<keyword evidence="3" id="KW-0285">Flavoprotein</keyword>
<sequence>MRVLVIGHATANQLSDSILNVLGAATNLNTKVDVLIIGKADITEIASLACIAKIIHLSDVSVEQMQSAFLAKSLAQIIKSYTHVLTAADSAGKDLLPRIAGILELSQISEVIGIISPNMFKRPMYAGNVVAEVESFEDIKLLTIRTTSFAKYTETGAGASIEEKSGLVEINPTTSFISQDIIHSDTIDLAHAKIVVTGGRSLGSKENFDDLIHTLALKLGAAVGASRAAVEAGYAPNDCQVGQTGKVVAPTLYLAIGISGAVQHIAGMKDSKTVVAINLDPNAQIFEYSDYGLVADLFEVVPQLVAALS</sequence>
<dbReference type="InterPro" id="IPR014730">
    <property type="entry name" value="ETF_a/b_N"/>
</dbReference>
<dbReference type="KEGG" id="nba:CUN60_01270"/>
<protein>
    <recommendedName>
        <fullName evidence="7">Electron transfer flavoprotein subunit alpha</fullName>
    </recommendedName>
    <alternativeName>
        <fullName evidence="8">Electron transfer flavoprotein large subunit</fullName>
    </alternativeName>
</protein>
<evidence type="ECO:0000256" key="1">
    <source>
        <dbReference type="ARBA" id="ARBA00005817"/>
    </source>
</evidence>
<evidence type="ECO:0000256" key="6">
    <source>
        <dbReference type="ARBA" id="ARBA00025649"/>
    </source>
</evidence>
<dbReference type="PIRSF" id="PIRSF000089">
    <property type="entry name" value="Electra_flavoP_a"/>
    <property type="match status" value="1"/>
</dbReference>
<comment type="function">
    <text evidence="6">The electron transfer flavoprotein serves as a specific electron acceptor for other dehydrogenases. It transfers the electrons to the main respiratory chain via ETF-ubiquinone oxidoreductase (ETF dehydrogenase).</text>
</comment>
<evidence type="ECO:0000256" key="9">
    <source>
        <dbReference type="PIRSR" id="PIRSR000089-1"/>
    </source>
</evidence>
<dbReference type="PANTHER" id="PTHR43153:SF1">
    <property type="entry name" value="ELECTRON TRANSFER FLAVOPROTEIN SUBUNIT ALPHA, MITOCHONDRIAL"/>
    <property type="match status" value="1"/>
</dbReference>
<dbReference type="InterPro" id="IPR001308">
    <property type="entry name" value="ETF_a/FixB"/>
</dbReference>
<dbReference type="InterPro" id="IPR033947">
    <property type="entry name" value="ETF_alpha_N"/>
</dbReference>
<dbReference type="InterPro" id="IPR018206">
    <property type="entry name" value="ETF_asu_C_CS"/>
</dbReference>
<dbReference type="GO" id="GO:0033539">
    <property type="term" value="P:fatty acid beta-oxidation using acyl-CoA dehydrogenase"/>
    <property type="evidence" value="ECO:0007669"/>
    <property type="project" value="TreeGrafter"/>
</dbReference>
<dbReference type="OrthoDB" id="9770286at2"/>
<evidence type="ECO:0000313" key="12">
    <source>
        <dbReference type="Proteomes" id="UP000236655"/>
    </source>
</evidence>
<gene>
    <name evidence="11" type="ORF">CUN60_01270</name>
</gene>
<dbReference type="RefSeq" id="WP_102950289.1">
    <property type="nucleotide sequence ID" value="NZ_CP024847.1"/>
</dbReference>
<dbReference type="InterPro" id="IPR014729">
    <property type="entry name" value="Rossmann-like_a/b/a_fold"/>
</dbReference>
<dbReference type="Pfam" id="PF00766">
    <property type="entry name" value="ETF_alpha"/>
    <property type="match status" value="1"/>
</dbReference>
<keyword evidence="12" id="KW-1185">Reference proteome</keyword>
<dbReference type="GO" id="GO:0050660">
    <property type="term" value="F:flavin adenine dinucleotide binding"/>
    <property type="evidence" value="ECO:0007669"/>
    <property type="project" value="InterPro"/>
</dbReference>
<feature type="binding site" evidence="9">
    <location>
        <begin position="226"/>
        <end position="227"/>
    </location>
    <ligand>
        <name>FAD</name>
        <dbReference type="ChEBI" id="CHEBI:57692"/>
    </ligand>
</feature>
<dbReference type="AlphaFoldDB" id="A0A2I7N3G4"/>
<dbReference type="PROSITE" id="PS00696">
    <property type="entry name" value="ETF_ALPHA"/>
    <property type="match status" value="1"/>
</dbReference>
<evidence type="ECO:0000256" key="5">
    <source>
        <dbReference type="ARBA" id="ARBA00022982"/>
    </source>
</evidence>
<dbReference type="Gene3D" id="3.40.50.1220">
    <property type="entry name" value="TPP-binding domain"/>
    <property type="match status" value="1"/>
</dbReference>
<dbReference type="InterPro" id="IPR029035">
    <property type="entry name" value="DHS-like_NAD/FAD-binding_dom"/>
</dbReference>
<keyword evidence="5" id="KW-0249">Electron transport</keyword>
<comment type="cofactor">
    <cofactor evidence="9">
        <name>FAD</name>
        <dbReference type="ChEBI" id="CHEBI:57692"/>
    </cofactor>
    <text evidence="9">Binds 1 FAD per dimer.</text>
</comment>
<dbReference type="InterPro" id="IPR014731">
    <property type="entry name" value="ETF_asu_C"/>
</dbReference>
<accession>A0A2I7N3G4</accession>
<dbReference type="SMART" id="SM00893">
    <property type="entry name" value="ETF"/>
    <property type="match status" value="1"/>
</dbReference>
<evidence type="ECO:0000313" key="11">
    <source>
        <dbReference type="EMBL" id="AUR50989.1"/>
    </source>
</evidence>
<dbReference type="CDD" id="cd01715">
    <property type="entry name" value="ETF_alpha"/>
    <property type="match status" value="1"/>
</dbReference>
<dbReference type="PANTHER" id="PTHR43153">
    <property type="entry name" value="ELECTRON TRANSFER FLAVOPROTEIN ALPHA"/>
    <property type="match status" value="1"/>
</dbReference>
<dbReference type="SUPFAM" id="SSF52402">
    <property type="entry name" value="Adenine nucleotide alpha hydrolases-like"/>
    <property type="match status" value="1"/>
</dbReference>
<keyword evidence="2" id="KW-0813">Transport</keyword>
<evidence type="ECO:0000256" key="2">
    <source>
        <dbReference type="ARBA" id="ARBA00022448"/>
    </source>
</evidence>
<feature type="binding site" evidence="9">
    <location>
        <position position="278"/>
    </location>
    <ligand>
        <name>FAD</name>
        <dbReference type="ChEBI" id="CHEBI:57692"/>
    </ligand>
</feature>
<dbReference type="EMBL" id="CP024847">
    <property type="protein sequence ID" value="AUR50989.1"/>
    <property type="molecule type" value="Genomic_DNA"/>
</dbReference>
<evidence type="ECO:0000256" key="4">
    <source>
        <dbReference type="ARBA" id="ARBA00022827"/>
    </source>
</evidence>
<feature type="binding site" evidence="9">
    <location>
        <begin position="240"/>
        <end position="244"/>
    </location>
    <ligand>
        <name>FAD</name>
        <dbReference type="ChEBI" id="CHEBI:57692"/>
    </ligand>
</feature>
<feature type="domain" description="Electron transfer flavoprotein alpha/beta-subunit N-terminal" evidence="10">
    <location>
        <begin position="3"/>
        <end position="180"/>
    </location>
</feature>
<comment type="similarity">
    <text evidence="1">Belongs to the ETF alpha-subunit/FixB family.</text>
</comment>
<name>A0A2I7N3G4_9NEIS</name>
<dbReference type="SUPFAM" id="SSF52467">
    <property type="entry name" value="DHS-like NAD/FAD-binding domain"/>
    <property type="match status" value="1"/>
</dbReference>
<evidence type="ECO:0000259" key="10">
    <source>
        <dbReference type="SMART" id="SM00893"/>
    </source>
</evidence>
<dbReference type="Gene3D" id="3.40.50.620">
    <property type="entry name" value="HUPs"/>
    <property type="match status" value="1"/>
</dbReference>
<feature type="binding site" evidence="9">
    <location>
        <position position="200"/>
    </location>
    <ligand>
        <name>FAD</name>
        <dbReference type="ChEBI" id="CHEBI:57692"/>
    </ligand>
</feature>
<evidence type="ECO:0000256" key="8">
    <source>
        <dbReference type="ARBA" id="ARBA00079299"/>
    </source>
</evidence>
<keyword evidence="4 9" id="KW-0274">FAD</keyword>
<dbReference type="GO" id="GO:0009055">
    <property type="term" value="F:electron transfer activity"/>
    <property type="evidence" value="ECO:0007669"/>
    <property type="project" value="InterPro"/>
</dbReference>
<proteinExistence type="inferred from homology"/>
<dbReference type="Pfam" id="PF01012">
    <property type="entry name" value="ETF"/>
    <property type="match status" value="1"/>
</dbReference>
<feature type="binding site" evidence="9">
    <location>
        <begin position="257"/>
        <end position="264"/>
    </location>
    <ligand>
        <name>FAD</name>
        <dbReference type="ChEBI" id="CHEBI:57692"/>
    </ligand>
</feature>
<dbReference type="FunFam" id="3.40.50.1220:FF:000001">
    <property type="entry name" value="Electron transfer flavoprotein, alpha subunit"/>
    <property type="match status" value="1"/>
</dbReference>
<evidence type="ECO:0000256" key="7">
    <source>
        <dbReference type="ARBA" id="ARBA00068674"/>
    </source>
</evidence>